<dbReference type="GO" id="GO:0003677">
    <property type="term" value="F:DNA binding"/>
    <property type="evidence" value="ECO:0007669"/>
    <property type="project" value="InterPro"/>
</dbReference>
<dbReference type="InterPro" id="IPR001387">
    <property type="entry name" value="Cro/C1-type_HTH"/>
</dbReference>
<evidence type="ECO:0000313" key="3">
    <source>
        <dbReference type="Proteomes" id="UP000234748"/>
    </source>
</evidence>
<evidence type="ECO:0000259" key="1">
    <source>
        <dbReference type="PROSITE" id="PS50943"/>
    </source>
</evidence>
<organism evidence="2 3">
    <name type="scientific">Peribacillus deserti</name>
    <dbReference type="NCBI Taxonomy" id="673318"/>
    <lineage>
        <taxon>Bacteria</taxon>
        <taxon>Bacillati</taxon>
        <taxon>Bacillota</taxon>
        <taxon>Bacilli</taxon>
        <taxon>Bacillales</taxon>
        <taxon>Bacillaceae</taxon>
        <taxon>Peribacillus</taxon>
    </lineage>
</organism>
<accession>A0A2N5M4G9</accession>
<dbReference type="SMART" id="SM00530">
    <property type="entry name" value="HTH_XRE"/>
    <property type="match status" value="1"/>
</dbReference>
<dbReference type="Proteomes" id="UP000234748">
    <property type="component" value="Unassembled WGS sequence"/>
</dbReference>
<sequence>MCKMIKTRGGEEMEYSMYSPNEFGLWLKEERLKRGISTRTLGTTIGKSASYVSQLETGYIKAPSEEAAVLLLDEMGIKEKQNVLQHFEIIPSNKDFFSNKPLYQREAIKRKRTQLLDSIEKLPETQIELIHTLYFNHRDLLQALYEISNFGAEKGSKIPITVIKEFVDVMLLKYQLEQQKQLEERASGN</sequence>
<gene>
    <name evidence="2" type="ORF">CUU66_13910</name>
</gene>
<dbReference type="AlphaFoldDB" id="A0A2N5M4G9"/>
<proteinExistence type="predicted"/>
<dbReference type="EMBL" id="PGUY01000043">
    <property type="protein sequence ID" value="PLT29261.1"/>
    <property type="molecule type" value="Genomic_DNA"/>
</dbReference>
<keyword evidence="3" id="KW-1185">Reference proteome</keyword>
<dbReference type="CDD" id="cd00093">
    <property type="entry name" value="HTH_XRE"/>
    <property type="match status" value="1"/>
</dbReference>
<protein>
    <recommendedName>
        <fullName evidence="1">HTH cro/C1-type domain-containing protein</fullName>
    </recommendedName>
</protein>
<dbReference type="SUPFAM" id="SSF47413">
    <property type="entry name" value="lambda repressor-like DNA-binding domains"/>
    <property type="match status" value="1"/>
</dbReference>
<feature type="domain" description="HTH cro/C1-type" evidence="1">
    <location>
        <begin position="27"/>
        <end position="82"/>
    </location>
</feature>
<dbReference type="PROSITE" id="PS50943">
    <property type="entry name" value="HTH_CROC1"/>
    <property type="match status" value="1"/>
</dbReference>
<dbReference type="InterPro" id="IPR010982">
    <property type="entry name" value="Lambda_DNA-bd_dom_sf"/>
</dbReference>
<evidence type="ECO:0000313" key="2">
    <source>
        <dbReference type="EMBL" id="PLT29261.1"/>
    </source>
</evidence>
<comment type="caution">
    <text evidence="2">The sequence shown here is derived from an EMBL/GenBank/DDBJ whole genome shotgun (WGS) entry which is preliminary data.</text>
</comment>
<reference evidence="2 3" key="1">
    <citation type="submission" date="2017-11" db="EMBL/GenBank/DDBJ databases">
        <title>Comparitive Functional Genomics of Dry Heat Resistant strains isolated from the Viking Spacecraft.</title>
        <authorList>
            <person name="Seuylemezian A."/>
            <person name="Cooper K."/>
            <person name="Vaishampayan P."/>
        </authorList>
    </citation>
    <scope>NUCLEOTIDE SEQUENCE [LARGE SCALE GENOMIC DNA]</scope>
    <source>
        <strain evidence="2 3">V1-29</strain>
    </source>
</reference>
<dbReference type="Pfam" id="PF01381">
    <property type="entry name" value="HTH_3"/>
    <property type="match status" value="1"/>
</dbReference>
<dbReference type="Gene3D" id="1.10.260.40">
    <property type="entry name" value="lambda repressor-like DNA-binding domains"/>
    <property type="match status" value="1"/>
</dbReference>
<name>A0A2N5M4G9_9BACI</name>